<keyword evidence="7" id="KW-0998">Cell outer membrane</keyword>
<dbReference type="Proteomes" id="UP000286075">
    <property type="component" value="Unassembled WGS sequence"/>
</dbReference>
<dbReference type="EMBL" id="QSCF01000047">
    <property type="protein sequence ID" value="RGX76282.1"/>
    <property type="molecule type" value="Genomic_DNA"/>
</dbReference>
<evidence type="ECO:0000256" key="5">
    <source>
        <dbReference type="ARBA" id="ARBA00022692"/>
    </source>
</evidence>
<evidence type="ECO:0000313" key="9">
    <source>
        <dbReference type="EMBL" id="RGX76282.1"/>
    </source>
</evidence>
<proteinExistence type="inferred from homology"/>
<organism evidence="9 10">
    <name type="scientific">Bacteroides stercorirosoris</name>
    <dbReference type="NCBI Taxonomy" id="871324"/>
    <lineage>
        <taxon>Bacteria</taxon>
        <taxon>Pseudomonadati</taxon>
        <taxon>Bacteroidota</taxon>
        <taxon>Bacteroidia</taxon>
        <taxon>Bacteroidales</taxon>
        <taxon>Bacteroidaceae</taxon>
        <taxon>Bacteroides</taxon>
    </lineage>
</organism>
<evidence type="ECO:0000256" key="4">
    <source>
        <dbReference type="ARBA" id="ARBA00022452"/>
    </source>
</evidence>
<keyword evidence="4" id="KW-1134">Transmembrane beta strand</keyword>
<name>A0A413GYQ5_9BACE</name>
<dbReference type="InterPro" id="IPR003423">
    <property type="entry name" value="OMP_efflux"/>
</dbReference>
<keyword evidence="8" id="KW-0732">Signal</keyword>
<keyword evidence="3" id="KW-0813">Transport</keyword>
<dbReference type="GO" id="GO:0015562">
    <property type="term" value="F:efflux transmembrane transporter activity"/>
    <property type="evidence" value="ECO:0007669"/>
    <property type="project" value="InterPro"/>
</dbReference>
<feature type="chain" id="PRO_5019564988" evidence="8">
    <location>
        <begin position="19"/>
        <end position="480"/>
    </location>
</feature>
<dbReference type="AlphaFoldDB" id="A0A413GYQ5"/>
<dbReference type="GO" id="GO:0009279">
    <property type="term" value="C:cell outer membrane"/>
    <property type="evidence" value="ECO:0007669"/>
    <property type="project" value="UniProtKB-SubCell"/>
</dbReference>
<dbReference type="Gene3D" id="1.20.1600.10">
    <property type="entry name" value="Outer membrane efflux proteins (OEP)"/>
    <property type="match status" value="1"/>
</dbReference>
<dbReference type="Pfam" id="PF02321">
    <property type="entry name" value="OEP"/>
    <property type="match status" value="1"/>
</dbReference>
<reference evidence="9 10" key="1">
    <citation type="submission" date="2018-08" db="EMBL/GenBank/DDBJ databases">
        <title>A genome reference for cultivated species of the human gut microbiota.</title>
        <authorList>
            <person name="Zou Y."/>
            <person name="Xue W."/>
            <person name="Luo G."/>
        </authorList>
    </citation>
    <scope>NUCLEOTIDE SEQUENCE [LARGE SCALE GENOMIC DNA]</scope>
    <source>
        <strain evidence="9 10">OF03-9BH</strain>
    </source>
</reference>
<protein>
    <submittedName>
        <fullName evidence="9">TolC family protein</fullName>
    </submittedName>
</protein>
<comment type="similarity">
    <text evidence="2">Belongs to the outer membrane factor (OMF) (TC 1.B.17) family.</text>
</comment>
<dbReference type="RefSeq" id="WP_117988464.1">
    <property type="nucleotide sequence ID" value="NZ_CABMFG010000047.1"/>
</dbReference>
<dbReference type="PANTHER" id="PTHR30026:SF5">
    <property type="entry name" value="ABC-TYPE EFFLUX SYSTEM SECRETIN COMPONENT"/>
    <property type="match status" value="1"/>
</dbReference>
<dbReference type="OrthoDB" id="1674454at2"/>
<evidence type="ECO:0000256" key="3">
    <source>
        <dbReference type="ARBA" id="ARBA00022448"/>
    </source>
</evidence>
<evidence type="ECO:0000256" key="1">
    <source>
        <dbReference type="ARBA" id="ARBA00004442"/>
    </source>
</evidence>
<comment type="subcellular location">
    <subcellularLocation>
        <location evidence="1">Cell outer membrane</location>
    </subcellularLocation>
</comment>
<gene>
    <name evidence="9" type="ORF">DXA68_20150</name>
</gene>
<evidence type="ECO:0000256" key="6">
    <source>
        <dbReference type="ARBA" id="ARBA00023136"/>
    </source>
</evidence>
<keyword evidence="5" id="KW-0812">Transmembrane</keyword>
<keyword evidence="6" id="KW-0472">Membrane</keyword>
<sequence length="480" mass="53258">MKPILFIALLGASLSVSAQSTGNIPSGAPDVPQSLSLSYDDALQMLQKSNQSLKIADKGIETARAERDKLNALWYPSLQGAGTYVHMSEKIEVKQPLSQFTDPAKDFVHTILPDDQFISGILDQIGSYTLAFPLAPRNLTSVGLTAEWIVFSGGKRVRAGKIGNRMIDIAQESRAQTDATQRTLLAESYYGLSLAREIVSVRQDTYNSLKQHYENALKLESAGMIDKAGRLFAQVNRDEAWRALESARKEVTVVESALRTLLNMEDTCSIEPTSPLFINATLPVKEEFVQTMRTGNYLLNQLSLQQNIAKQQLRIDQSGYLPDIALFGKQTLYAHGIQSNLVPRTIIGVGFTWNLFDGLAREKRIRQSRIAEQTLALGKDKAQDDLTVGIDKLYTGLQKAQDNVRALNATIALSEELVRIRKKSFTEGMATSTEVVDAETMLATARVARLAAYYEYDVTLMNLLALCGTPEQFKKYFNEE</sequence>
<evidence type="ECO:0000256" key="2">
    <source>
        <dbReference type="ARBA" id="ARBA00007613"/>
    </source>
</evidence>
<evidence type="ECO:0000256" key="8">
    <source>
        <dbReference type="SAM" id="SignalP"/>
    </source>
</evidence>
<accession>A0A413GYQ5</accession>
<evidence type="ECO:0000313" key="10">
    <source>
        <dbReference type="Proteomes" id="UP000286075"/>
    </source>
</evidence>
<feature type="signal peptide" evidence="8">
    <location>
        <begin position="1"/>
        <end position="18"/>
    </location>
</feature>
<dbReference type="SUPFAM" id="SSF56954">
    <property type="entry name" value="Outer membrane efflux proteins (OEP)"/>
    <property type="match status" value="1"/>
</dbReference>
<evidence type="ECO:0000256" key="7">
    <source>
        <dbReference type="ARBA" id="ARBA00023237"/>
    </source>
</evidence>
<dbReference type="GO" id="GO:0015288">
    <property type="term" value="F:porin activity"/>
    <property type="evidence" value="ECO:0007669"/>
    <property type="project" value="TreeGrafter"/>
</dbReference>
<dbReference type="PANTHER" id="PTHR30026">
    <property type="entry name" value="OUTER MEMBRANE PROTEIN TOLC"/>
    <property type="match status" value="1"/>
</dbReference>
<dbReference type="GO" id="GO:1990281">
    <property type="term" value="C:efflux pump complex"/>
    <property type="evidence" value="ECO:0007669"/>
    <property type="project" value="TreeGrafter"/>
</dbReference>
<comment type="caution">
    <text evidence="9">The sequence shown here is derived from an EMBL/GenBank/DDBJ whole genome shotgun (WGS) entry which is preliminary data.</text>
</comment>
<dbReference type="InterPro" id="IPR051906">
    <property type="entry name" value="TolC-like"/>
</dbReference>